<dbReference type="InterPro" id="IPR015943">
    <property type="entry name" value="WD40/YVTN_repeat-like_dom_sf"/>
</dbReference>
<dbReference type="InterPro" id="IPR052025">
    <property type="entry name" value="Xyloglucanase_GH74"/>
</dbReference>
<feature type="coiled-coil region" evidence="2">
    <location>
        <begin position="1059"/>
        <end position="1086"/>
    </location>
</feature>
<dbReference type="InterPro" id="IPR031778">
    <property type="entry name" value="Sortilin_N"/>
</dbReference>
<evidence type="ECO:0000256" key="1">
    <source>
        <dbReference type="ARBA" id="ARBA00022737"/>
    </source>
</evidence>
<dbReference type="PANTHER" id="PTHR43739:SF5">
    <property type="entry name" value="EXO-ALPHA-SIALIDASE"/>
    <property type="match status" value="1"/>
</dbReference>
<reference evidence="5" key="1">
    <citation type="journal article" date="2023" name="Comput. Struct. Biotechnol. J.">
        <title>Discovery of a novel marine Bacteroidetes with a rich repertoire of carbohydrate-active enzymes.</title>
        <authorList>
            <person name="Chen B."/>
            <person name="Liu G."/>
            <person name="Chen Q."/>
            <person name="Wang H."/>
            <person name="Liu L."/>
            <person name="Tang K."/>
        </authorList>
    </citation>
    <scope>NUCLEOTIDE SEQUENCE</scope>
    <source>
        <strain evidence="5">TK19036</strain>
    </source>
</reference>
<feature type="chain" id="PRO_5041462527" evidence="3">
    <location>
        <begin position="24"/>
        <end position="1108"/>
    </location>
</feature>
<reference evidence="5" key="2">
    <citation type="journal article" date="2024" name="Antonie Van Leeuwenhoek">
        <title>Roseihalotalea indica gen. nov., sp. nov., a halophilic Bacteroidetes from mesopelagic Southwest Indian Ocean with higher carbohydrate metabolic potential.</title>
        <authorList>
            <person name="Chen B."/>
            <person name="Zhang M."/>
            <person name="Lin D."/>
            <person name="Ye J."/>
            <person name="Tang K."/>
        </authorList>
    </citation>
    <scope>NUCLEOTIDE SEQUENCE</scope>
    <source>
        <strain evidence="5">TK19036</strain>
    </source>
</reference>
<protein>
    <submittedName>
        <fullName evidence="5">Glycosyl hydrolase</fullName>
    </submittedName>
</protein>
<proteinExistence type="predicted"/>
<organism evidence="5">
    <name type="scientific">Roseihalotalea indica</name>
    <dbReference type="NCBI Taxonomy" id="2867963"/>
    <lineage>
        <taxon>Bacteria</taxon>
        <taxon>Pseudomonadati</taxon>
        <taxon>Bacteroidota</taxon>
        <taxon>Cytophagia</taxon>
        <taxon>Cytophagales</taxon>
        <taxon>Catalimonadaceae</taxon>
        <taxon>Roseihalotalea</taxon>
    </lineage>
</organism>
<keyword evidence="5" id="KW-0378">Hydrolase</keyword>
<keyword evidence="3" id="KW-0732">Signal</keyword>
<gene>
    <name evidence="5" type="ORF">K4G66_08420</name>
</gene>
<keyword evidence="2" id="KW-0175">Coiled coil</keyword>
<dbReference type="Gene3D" id="2.130.10.10">
    <property type="entry name" value="YVTN repeat-like/Quinoprotein amine dehydrogenase"/>
    <property type="match status" value="4"/>
</dbReference>
<dbReference type="SUPFAM" id="SSF110296">
    <property type="entry name" value="Oligoxyloglucan reducing end-specific cellobiohydrolase"/>
    <property type="match status" value="3"/>
</dbReference>
<dbReference type="Gene3D" id="2.60.40.4070">
    <property type="match status" value="1"/>
</dbReference>
<evidence type="ECO:0000259" key="4">
    <source>
        <dbReference type="Pfam" id="PF15902"/>
    </source>
</evidence>
<evidence type="ECO:0000256" key="3">
    <source>
        <dbReference type="SAM" id="SignalP"/>
    </source>
</evidence>
<dbReference type="Pfam" id="PF15902">
    <property type="entry name" value="Sortilin-Vps10"/>
    <property type="match status" value="1"/>
</dbReference>
<dbReference type="GO" id="GO:0016787">
    <property type="term" value="F:hydrolase activity"/>
    <property type="evidence" value="ECO:0007669"/>
    <property type="project" value="UniProtKB-KW"/>
</dbReference>
<dbReference type="GO" id="GO:0010411">
    <property type="term" value="P:xyloglucan metabolic process"/>
    <property type="evidence" value="ECO:0007669"/>
    <property type="project" value="TreeGrafter"/>
</dbReference>
<dbReference type="PANTHER" id="PTHR43739">
    <property type="entry name" value="XYLOGLUCANASE (EUROFUNG)"/>
    <property type="match status" value="1"/>
</dbReference>
<dbReference type="EMBL" id="CP120682">
    <property type="protein sequence ID" value="WKN38726.1"/>
    <property type="molecule type" value="Genomic_DNA"/>
</dbReference>
<evidence type="ECO:0000256" key="2">
    <source>
        <dbReference type="SAM" id="Coils"/>
    </source>
</evidence>
<keyword evidence="1" id="KW-0677">Repeat</keyword>
<feature type="signal peptide" evidence="3">
    <location>
        <begin position="1"/>
        <end position="23"/>
    </location>
</feature>
<evidence type="ECO:0000313" key="5">
    <source>
        <dbReference type="EMBL" id="WKN38726.1"/>
    </source>
</evidence>
<sequence length="1108" mass="123138">MMRLIPYTLTLSLLLAICYTANSQRNRRTTPPTETLMADSTFEGLEFRNIGPAFMSGRIGDLVIHPEDPSIWYVGVASGGVWKTTNAGVTFESIFDGQGSYSIGCVSVDPGNPHIVWVGTGENVGGRHMGYGDGVYRSMDGGETWENMGLTASEHISKIIIHPDNSDIVWVAAQGPLWSKGGERGLYKTADGGETWTKTLGDEEWVGVTDLVADPRNPNWMYAATWQRHRNVASYMGGGPGTGIYRSRDGGDTWEELTQGLPTEDMGKIGLAISPQQPDIVYAAIELERRTGGLYRSADRGSTWEKRSDAVSGGTGPHYYQELYASPHQFERLYLVDASMQYSDDGGKTFSRLNSAHKHGDNHAIAFRPDDPDYLLVGTDGGVYESFDLAENWRYIQNLPITQFYKIALDDAEPFYNIYGGTQDNSTQGGPSQTDNVHGIQNSDWRVVLNWDGHQPATEPGNPAIVYAERQEGTLSRIDMTTGEVVDIQPQPEADEDYERFNWDAPILVSPHDPARIYYASQRVWRSNNRGDEWQAISGDLTKNQDRFTLPIMGRVQSWDAPWDVLAMSNYNTITSLSESPQQEGLIYAGTDDGIVQVTEDGGANWRSIDVSSMPGVPATAFVNDIKADLHDANTVYVALDNHKYGDFSPYLVKSTDRGQSWQSISGTIPDRTLVWRIVQDHEKPELMFLATEFGVYFTIDRGQHWTELSGGLPTISFRDLAIQKREDDLVAASFGRGIFILDDYSALRQVSEEQLLAEATLFPTQDADWYIPRSHLSFDDEKGSQGASHFVAPNPPFGAVFTYYLKDELTTKEKQRIDREKTLDAESQDIPFPGWDEVEAEHRQEEPKIWITIKDSEGNAIRRVEGPVSNGFHRVVWDLRYPTPFPIFLEQQPTGGDDEEAPQQGLMVAAGTYTASLSKQVDGEISDLSEPITFEVVPLHEGALEGATAQETAQFWRSYESVVRSATALQVSLDNTLTRANRMEAALSQAPIAPGALDQQLYQVRQSLFELDEDLYGNQSKLQVGEKTHPTIQQRLFTLELGIGRSTYGPTETHRKILAIVQDEVTELKKQLTSTENKMSDIANALIEAGAPWVEGEPIPPVGPGEQ</sequence>
<dbReference type="CDD" id="cd15482">
    <property type="entry name" value="Sialidase_non-viral"/>
    <property type="match status" value="1"/>
</dbReference>
<name>A0AA49JFN3_9BACT</name>
<dbReference type="AlphaFoldDB" id="A0AA49JFN3"/>
<accession>A0AA49JFN3</accession>
<feature type="domain" description="Sortilin N-terminal" evidence="4">
    <location>
        <begin position="135"/>
        <end position="260"/>
    </location>
</feature>